<feature type="compositionally biased region" description="Basic and acidic residues" evidence="2">
    <location>
        <begin position="865"/>
        <end position="880"/>
    </location>
</feature>
<feature type="compositionally biased region" description="Low complexity" evidence="2">
    <location>
        <begin position="369"/>
        <end position="381"/>
    </location>
</feature>
<feature type="compositionally biased region" description="Low complexity" evidence="2">
    <location>
        <begin position="155"/>
        <end position="190"/>
    </location>
</feature>
<feature type="compositionally biased region" description="Polar residues" evidence="2">
    <location>
        <begin position="293"/>
        <end position="316"/>
    </location>
</feature>
<feature type="region of interest" description="Disordered" evidence="2">
    <location>
        <begin position="846"/>
        <end position="930"/>
    </location>
</feature>
<feature type="compositionally biased region" description="Low complexity" evidence="2">
    <location>
        <begin position="26"/>
        <end position="65"/>
    </location>
</feature>
<feature type="compositionally biased region" description="Pro residues" evidence="2">
    <location>
        <begin position="496"/>
        <end position="507"/>
    </location>
</feature>
<evidence type="ECO:0008006" key="5">
    <source>
        <dbReference type="Google" id="ProtNLM"/>
    </source>
</evidence>
<feature type="compositionally biased region" description="Low complexity" evidence="2">
    <location>
        <begin position="479"/>
        <end position="495"/>
    </location>
</feature>
<dbReference type="AlphaFoldDB" id="A0AAE0HWZ4"/>
<feature type="compositionally biased region" description="Polar residues" evidence="2">
    <location>
        <begin position="427"/>
        <end position="473"/>
    </location>
</feature>
<name>A0AAE0HWZ4_9PEZI</name>
<dbReference type="EMBL" id="JAUEDM010000007">
    <property type="protein sequence ID" value="KAK3313506.1"/>
    <property type="molecule type" value="Genomic_DNA"/>
</dbReference>
<gene>
    <name evidence="3" type="ORF">B0H66DRAFT_577506</name>
</gene>
<sequence>MPFYRAGKTNRSQHNLVGTTVAEGDPSASGSASVSAPLSSGPSAAASPSSAGGASVGAAGNPSSALPNPAFSSNESFQVSGDGTSNHPQPPQPPPHLSNLYNSPAGGRNPAFSQLQHSNTVTGSIDSRQRDPDFADQVTRSQSHRYTQISPTLGHHQQPQVQQQQQQQISPKQQQQQQHQQLSPQHQQQQAFGASSVEDLPGTASPNFSPPLVGQSQQFVGQPLQQQQQQQLPPPKAKQSTRKLIKNILSGNSSSRSFESHHHHHSQNSYANQSGLDRRSSKRVSQPPPIRTGVSQISLEQPPDWQNQAPLSQPSPLQGIGEFRDSYIVNPDQELHLQNPHDTQHPTIRPVHPTDSESSPYSADEIGYHQHQSHIQQQGHIPPEPQHQQYGGQVVFDPSQQQYHILNTQQVQYQGGNQPVISGHLGNPQQQNPETVSQLSRESPVTDSDQRSATNVQPSQASPAASYTLQTQDLPVHQNPPSAQPQTPQQQQQQAMPPPAGGPPPPRRSQETEKAQPPGGPPPSYRQSQQPSMNPLPQPPSAVGQNPNYPRVAGRDGPQYDGPGDIQGRNSPQPSASDRGGEDPEKAFKELLTKYKNVKRLYFDGKKEIEQLSSQVEQLQNAIANQRMSQSRTSLDDSEYSTRFNRLNGAITNLSFNIRKDWVTLPSWLVPYVSADAIKTGKQEMTAVGRAVITRWVVEEIFNRCFHPGLEPELSKQLKTIEQNIRHFSYTMNSQEEFDALTSKVVNWRMATLEGLQDVLRSGESANHKADFTRRATTNLTACLFQHLTDPPPPGVDGSASMIVELAVSIAANLPLESRDVAIVYPLPEQQIAPEIMEVEKQGLPALESRPSDASEESVAGEEGASSKENAKDRRGDKAKTGMLNTILGSSSSSTVGSSDNTGRKGSIADASSSHSTGAASGPVPPPKDPAKVRFAGFVGVEVRGRHILVKAPVWTLA</sequence>
<keyword evidence="1" id="KW-0175">Coiled coil</keyword>
<feature type="compositionally biased region" description="Polar residues" evidence="2">
    <location>
        <begin position="138"/>
        <end position="151"/>
    </location>
</feature>
<proteinExistence type="predicted"/>
<feature type="compositionally biased region" description="Polar residues" evidence="2">
    <location>
        <begin position="9"/>
        <end position="18"/>
    </location>
</feature>
<feature type="compositionally biased region" description="Polar residues" evidence="2">
    <location>
        <begin position="398"/>
        <end position="420"/>
    </location>
</feature>
<evidence type="ECO:0000313" key="4">
    <source>
        <dbReference type="Proteomes" id="UP001283341"/>
    </source>
</evidence>
<feature type="coiled-coil region" evidence="1">
    <location>
        <begin position="602"/>
        <end position="629"/>
    </location>
</feature>
<feature type="compositionally biased region" description="Low complexity" evidence="2">
    <location>
        <begin position="889"/>
        <end position="899"/>
    </location>
</feature>
<feature type="compositionally biased region" description="Polar residues" evidence="2">
    <location>
        <begin position="111"/>
        <end position="126"/>
    </location>
</feature>
<feature type="compositionally biased region" description="Low complexity" evidence="2">
    <location>
        <begin position="214"/>
        <end position="231"/>
    </location>
</feature>
<reference evidence="3" key="1">
    <citation type="journal article" date="2023" name="Mol. Phylogenet. Evol.">
        <title>Genome-scale phylogeny and comparative genomics of the fungal order Sordariales.</title>
        <authorList>
            <person name="Hensen N."/>
            <person name="Bonometti L."/>
            <person name="Westerberg I."/>
            <person name="Brannstrom I.O."/>
            <person name="Guillou S."/>
            <person name="Cros-Aarteil S."/>
            <person name="Calhoun S."/>
            <person name="Haridas S."/>
            <person name="Kuo A."/>
            <person name="Mondo S."/>
            <person name="Pangilinan J."/>
            <person name="Riley R."/>
            <person name="LaButti K."/>
            <person name="Andreopoulos B."/>
            <person name="Lipzen A."/>
            <person name="Chen C."/>
            <person name="Yan M."/>
            <person name="Daum C."/>
            <person name="Ng V."/>
            <person name="Clum A."/>
            <person name="Steindorff A."/>
            <person name="Ohm R.A."/>
            <person name="Martin F."/>
            <person name="Silar P."/>
            <person name="Natvig D.O."/>
            <person name="Lalanne C."/>
            <person name="Gautier V."/>
            <person name="Ament-Velasquez S.L."/>
            <person name="Kruys A."/>
            <person name="Hutchinson M.I."/>
            <person name="Powell A.J."/>
            <person name="Barry K."/>
            <person name="Miller A.N."/>
            <person name="Grigoriev I.V."/>
            <person name="Debuchy R."/>
            <person name="Gladieux P."/>
            <person name="Hiltunen Thoren M."/>
            <person name="Johannesson H."/>
        </authorList>
    </citation>
    <scope>NUCLEOTIDE SEQUENCE</scope>
    <source>
        <strain evidence="3">CBS 118394</strain>
    </source>
</reference>
<feature type="region of interest" description="Disordered" evidence="2">
    <location>
        <begin position="1"/>
        <end position="583"/>
    </location>
</feature>
<organism evidence="3 4">
    <name type="scientific">Apodospora peruviana</name>
    <dbReference type="NCBI Taxonomy" id="516989"/>
    <lineage>
        <taxon>Eukaryota</taxon>
        <taxon>Fungi</taxon>
        <taxon>Dikarya</taxon>
        <taxon>Ascomycota</taxon>
        <taxon>Pezizomycotina</taxon>
        <taxon>Sordariomycetes</taxon>
        <taxon>Sordariomycetidae</taxon>
        <taxon>Sordariales</taxon>
        <taxon>Lasiosphaeriaceae</taxon>
        <taxon>Apodospora</taxon>
    </lineage>
</organism>
<protein>
    <recommendedName>
        <fullName evidence="5">S-adenosylmethionine-dependent methyltransferase-like protein</fullName>
    </recommendedName>
</protein>
<feature type="compositionally biased region" description="Low complexity" evidence="2">
    <location>
        <begin position="909"/>
        <end position="921"/>
    </location>
</feature>
<evidence type="ECO:0000256" key="2">
    <source>
        <dbReference type="SAM" id="MobiDB-lite"/>
    </source>
</evidence>
<accession>A0AAE0HWZ4</accession>
<reference evidence="3" key="2">
    <citation type="submission" date="2023-06" db="EMBL/GenBank/DDBJ databases">
        <authorList>
            <consortium name="Lawrence Berkeley National Laboratory"/>
            <person name="Haridas S."/>
            <person name="Hensen N."/>
            <person name="Bonometti L."/>
            <person name="Westerberg I."/>
            <person name="Brannstrom I.O."/>
            <person name="Guillou S."/>
            <person name="Cros-Aarteil S."/>
            <person name="Calhoun S."/>
            <person name="Kuo A."/>
            <person name="Mondo S."/>
            <person name="Pangilinan J."/>
            <person name="Riley R."/>
            <person name="Labutti K."/>
            <person name="Andreopoulos B."/>
            <person name="Lipzen A."/>
            <person name="Chen C."/>
            <person name="Yanf M."/>
            <person name="Daum C."/>
            <person name="Ng V."/>
            <person name="Clum A."/>
            <person name="Steindorff A."/>
            <person name="Ohm R."/>
            <person name="Martin F."/>
            <person name="Silar P."/>
            <person name="Natvig D."/>
            <person name="Lalanne C."/>
            <person name="Gautier V."/>
            <person name="Ament-Velasquez S.L."/>
            <person name="Kruys A."/>
            <person name="Hutchinson M.I."/>
            <person name="Powell A.J."/>
            <person name="Barry K."/>
            <person name="Miller A.N."/>
            <person name="Grigoriev I.V."/>
            <person name="Debuchy R."/>
            <person name="Gladieux P."/>
            <person name="Thoren M.H."/>
            <person name="Johannesson H."/>
        </authorList>
    </citation>
    <scope>NUCLEOTIDE SEQUENCE</scope>
    <source>
        <strain evidence="3">CBS 118394</strain>
    </source>
</reference>
<evidence type="ECO:0000313" key="3">
    <source>
        <dbReference type="EMBL" id="KAK3313506.1"/>
    </source>
</evidence>
<evidence type="ECO:0000256" key="1">
    <source>
        <dbReference type="SAM" id="Coils"/>
    </source>
</evidence>
<comment type="caution">
    <text evidence="3">The sequence shown here is derived from an EMBL/GenBank/DDBJ whole genome shotgun (WGS) entry which is preliminary data.</text>
</comment>
<feature type="compositionally biased region" description="Polar residues" evidence="2">
    <location>
        <begin position="70"/>
        <end position="84"/>
    </location>
</feature>
<keyword evidence="4" id="KW-1185">Reference proteome</keyword>
<dbReference type="Proteomes" id="UP001283341">
    <property type="component" value="Unassembled WGS sequence"/>
</dbReference>